<dbReference type="CDD" id="cd00200">
    <property type="entry name" value="WD40"/>
    <property type="match status" value="1"/>
</dbReference>
<dbReference type="WBParaSite" id="MBELARI_LOCUS15683">
    <property type="protein sequence ID" value="MBELARI_LOCUS15683"/>
    <property type="gene ID" value="MBELARI_LOCUS15683"/>
</dbReference>
<dbReference type="SUPFAM" id="SSF50978">
    <property type="entry name" value="WD40 repeat-like"/>
    <property type="match status" value="1"/>
</dbReference>
<feature type="repeat" description="WD" evidence="4">
    <location>
        <begin position="357"/>
        <end position="396"/>
    </location>
</feature>
<dbReference type="SMART" id="SM01028">
    <property type="entry name" value="Beta-TrCP_D"/>
    <property type="match status" value="1"/>
</dbReference>
<feature type="domain" description="F-box" evidence="5">
    <location>
        <begin position="96"/>
        <end position="142"/>
    </location>
</feature>
<dbReference type="Pfam" id="PF12937">
    <property type="entry name" value="F-box-like"/>
    <property type="match status" value="1"/>
</dbReference>
<name>A0AAF3EP43_9BILA</name>
<dbReference type="Gene3D" id="6.10.250.1840">
    <property type="match status" value="1"/>
</dbReference>
<dbReference type="PROSITE" id="PS50181">
    <property type="entry name" value="FBOX"/>
    <property type="match status" value="1"/>
</dbReference>
<dbReference type="AlphaFoldDB" id="A0AAF3EP43"/>
<protein>
    <recommendedName>
        <fullName evidence="5">F-box domain-containing protein</fullName>
    </recommendedName>
</protein>
<evidence type="ECO:0000256" key="4">
    <source>
        <dbReference type="PROSITE-ProRule" id="PRU00221"/>
    </source>
</evidence>
<dbReference type="InterPro" id="IPR021977">
    <property type="entry name" value="Beta-TrCP_D"/>
</dbReference>
<dbReference type="InterPro" id="IPR020472">
    <property type="entry name" value="WD40_PAC1"/>
</dbReference>
<proteinExistence type="predicted"/>
<evidence type="ECO:0000256" key="3">
    <source>
        <dbReference type="ARBA" id="ARBA00022786"/>
    </source>
</evidence>
<dbReference type="Pfam" id="PF00400">
    <property type="entry name" value="WD40"/>
    <property type="match status" value="7"/>
</dbReference>
<dbReference type="InterPro" id="IPR001810">
    <property type="entry name" value="F-box_dom"/>
</dbReference>
<dbReference type="PROSITE" id="PS50082">
    <property type="entry name" value="WD_REPEATS_2"/>
    <property type="match status" value="6"/>
</dbReference>
<evidence type="ECO:0000256" key="1">
    <source>
        <dbReference type="ARBA" id="ARBA00022574"/>
    </source>
</evidence>
<evidence type="ECO:0000259" key="5">
    <source>
        <dbReference type="PROSITE" id="PS50181"/>
    </source>
</evidence>
<dbReference type="SMART" id="SM00256">
    <property type="entry name" value="FBOX"/>
    <property type="match status" value="1"/>
</dbReference>
<dbReference type="InterPro" id="IPR015943">
    <property type="entry name" value="WD40/YVTN_repeat-like_dom_sf"/>
</dbReference>
<dbReference type="PANTHER" id="PTHR14604:SF4">
    <property type="entry name" value="F-BOX DOMAIN-CONTAINING PROTEIN"/>
    <property type="match status" value="1"/>
</dbReference>
<feature type="repeat" description="WD" evidence="4">
    <location>
        <begin position="397"/>
        <end position="436"/>
    </location>
</feature>
<dbReference type="SUPFAM" id="SSF81383">
    <property type="entry name" value="F-box domain"/>
    <property type="match status" value="1"/>
</dbReference>
<organism evidence="6 7">
    <name type="scientific">Mesorhabditis belari</name>
    <dbReference type="NCBI Taxonomy" id="2138241"/>
    <lineage>
        <taxon>Eukaryota</taxon>
        <taxon>Metazoa</taxon>
        <taxon>Ecdysozoa</taxon>
        <taxon>Nematoda</taxon>
        <taxon>Chromadorea</taxon>
        <taxon>Rhabditida</taxon>
        <taxon>Rhabditina</taxon>
        <taxon>Rhabditomorpha</taxon>
        <taxon>Rhabditoidea</taxon>
        <taxon>Rhabditidae</taxon>
        <taxon>Mesorhabditinae</taxon>
        <taxon>Mesorhabditis</taxon>
    </lineage>
</organism>
<keyword evidence="1 4" id="KW-0853">WD repeat</keyword>
<dbReference type="Gene3D" id="1.20.1280.50">
    <property type="match status" value="1"/>
</dbReference>
<sequence>MEYDLIIASDDQQTPSFQDNQTQLMETVSESGTAALLAVMSLHEDGTDHKMFRERLECFHTWPQEAQIAFVKTLIRHLKHPQLAEVAAFLTPLLQRDFIAALPSCAAEHVLQYLDAPALSRCEAVSKNWQRVIAESQMWKRLIEAKARGDPLWRGLMKQRDWLRFIFSNRDNCINAICSEESIDPKTICDNQTICFILHRFFRKLYPKIVKELANLETNWRNGTNHQTLINCNSENSKGVYCLQYDDDKIVSGLRDNTIKVWHRNNLSIPSLTLTGHTGSVLCLQYDQRIIVSGSSDGTIRIWDIHTGECLNTLIHHAEAVLHLRFGSGRMVTCSKDRTVVVWEMTSPKQMSVQNVLSGHRAAVNVVDFDETYIVSASGDRTIKVWGTDDCAPIRTLTGHRRGIACLQYKGKLIVSGSSDNTIRVWDIDRGACIRVLEGHDELVRCLRFDSKRIVSGAYDGKIKIWDMEAALDPNSTTHSLCLATLNRHTGRVFRLQFDDFQVVSSSHDDTIIVWDFLSHCPLLPSALMTTCHESAPVPIPMEHAL</sequence>
<dbReference type="PROSITE" id="PS00678">
    <property type="entry name" value="WD_REPEATS_1"/>
    <property type="match status" value="4"/>
</dbReference>
<keyword evidence="6" id="KW-1185">Reference proteome</keyword>
<accession>A0AAF3EP43</accession>
<feature type="repeat" description="WD" evidence="4">
    <location>
        <begin position="314"/>
        <end position="353"/>
    </location>
</feature>
<dbReference type="InterPro" id="IPR050995">
    <property type="entry name" value="WD-F-box_domain-protein"/>
</dbReference>
<dbReference type="Pfam" id="PF12125">
    <property type="entry name" value="Beta-TrCP_D"/>
    <property type="match status" value="1"/>
</dbReference>
<dbReference type="Gene3D" id="2.130.10.10">
    <property type="entry name" value="YVTN repeat-like/Quinoprotein amine dehydrogenase"/>
    <property type="match status" value="1"/>
</dbReference>
<evidence type="ECO:0000256" key="2">
    <source>
        <dbReference type="ARBA" id="ARBA00022737"/>
    </source>
</evidence>
<dbReference type="PRINTS" id="PR00320">
    <property type="entry name" value="GPROTEINBRPT"/>
</dbReference>
<keyword evidence="2" id="KW-0677">Repeat</keyword>
<evidence type="ECO:0000313" key="7">
    <source>
        <dbReference type="WBParaSite" id="MBELARI_LOCUS15683"/>
    </source>
</evidence>
<reference evidence="7" key="1">
    <citation type="submission" date="2024-02" db="UniProtKB">
        <authorList>
            <consortium name="WormBaseParasite"/>
        </authorList>
    </citation>
    <scope>IDENTIFICATION</scope>
</reference>
<dbReference type="GO" id="GO:0046983">
    <property type="term" value="F:protein dimerization activity"/>
    <property type="evidence" value="ECO:0007669"/>
    <property type="project" value="InterPro"/>
</dbReference>
<feature type="repeat" description="WD" evidence="4">
    <location>
        <begin position="486"/>
        <end position="516"/>
    </location>
</feature>
<dbReference type="PANTHER" id="PTHR14604">
    <property type="entry name" value="WD40 REPEAT PF20"/>
    <property type="match status" value="1"/>
</dbReference>
<dbReference type="InterPro" id="IPR036322">
    <property type="entry name" value="WD40_repeat_dom_sf"/>
</dbReference>
<dbReference type="InterPro" id="IPR019775">
    <property type="entry name" value="WD40_repeat_CS"/>
</dbReference>
<evidence type="ECO:0000313" key="6">
    <source>
        <dbReference type="Proteomes" id="UP000887575"/>
    </source>
</evidence>
<dbReference type="PROSITE" id="PS50294">
    <property type="entry name" value="WD_REPEATS_REGION"/>
    <property type="match status" value="4"/>
</dbReference>
<keyword evidence="3" id="KW-0833">Ubl conjugation pathway</keyword>
<feature type="repeat" description="WD" evidence="4">
    <location>
        <begin position="274"/>
        <end position="313"/>
    </location>
</feature>
<dbReference type="Proteomes" id="UP000887575">
    <property type="component" value="Unassembled WGS sequence"/>
</dbReference>
<dbReference type="InterPro" id="IPR001680">
    <property type="entry name" value="WD40_rpt"/>
</dbReference>
<dbReference type="SMART" id="SM00320">
    <property type="entry name" value="WD40"/>
    <property type="match status" value="7"/>
</dbReference>
<dbReference type="InterPro" id="IPR036047">
    <property type="entry name" value="F-box-like_dom_sf"/>
</dbReference>
<feature type="repeat" description="WD" evidence="4">
    <location>
        <begin position="437"/>
        <end position="469"/>
    </location>
</feature>